<dbReference type="PANTHER" id="PTHR42780">
    <property type="entry name" value="SOLEUCYL-TRNA SYNTHETASE"/>
    <property type="match status" value="1"/>
</dbReference>
<dbReference type="GO" id="GO:0002161">
    <property type="term" value="F:aminoacyl-tRNA deacylase activity"/>
    <property type="evidence" value="ECO:0007669"/>
    <property type="project" value="InterPro"/>
</dbReference>
<dbReference type="InterPro" id="IPR013155">
    <property type="entry name" value="M/V/L/I-tRNA-synth_anticd-bd"/>
</dbReference>
<dbReference type="SUPFAM" id="SSF47323">
    <property type="entry name" value="Anticodon-binding domain of a subclass of class I aminoacyl-tRNA synthetases"/>
    <property type="match status" value="1"/>
</dbReference>
<dbReference type="InterPro" id="IPR009080">
    <property type="entry name" value="tRNAsynth_Ia_anticodon-bd"/>
</dbReference>
<dbReference type="GO" id="GO:0005737">
    <property type="term" value="C:cytoplasm"/>
    <property type="evidence" value="ECO:0007669"/>
    <property type="project" value="UniProtKB-UniRule"/>
</dbReference>
<name>A0A2M7BZ98_9BACT</name>
<evidence type="ECO:0000256" key="4">
    <source>
        <dbReference type="ARBA" id="ARBA00022840"/>
    </source>
</evidence>
<dbReference type="InterPro" id="IPR002300">
    <property type="entry name" value="aa-tRNA-synth_Ia"/>
</dbReference>
<evidence type="ECO:0000259" key="10">
    <source>
        <dbReference type="Pfam" id="PF00133"/>
    </source>
</evidence>
<evidence type="ECO:0000256" key="1">
    <source>
        <dbReference type="ARBA" id="ARBA00013165"/>
    </source>
</evidence>
<dbReference type="GO" id="GO:0000049">
    <property type="term" value="F:tRNA binding"/>
    <property type="evidence" value="ECO:0007669"/>
    <property type="project" value="InterPro"/>
</dbReference>
<feature type="domain" description="Aminoacyl-tRNA synthetase class Ia" evidence="10">
    <location>
        <begin position="11"/>
        <end position="632"/>
    </location>
</feature>
<dbReference type="Pfam" id="PF19302">
    <property type="entry name" value="DUF5915"/>
    <property type="match status" value="1"/>
</dbReference>
<dbReference type="InterPro" id="IPR033709">
    <property type="entry name" value="Anticodon_Ile_ABEc"/>
</dbReference>
<dbReference type="Pfam" id="PF08264">
    <property type="entry name" value="Anticodon_1"/>
    <property type="match status" value="1"/>
</dbReference>
<comment type="catalytic activity">
    <reaction evidence="8">
        <text>tRNA(Ile) + L-isoleucine + ATP = L-isoleucyl-tRNA(Ile) + AMP + diphosphate</text>
        <dbReference type="Rhea" id="RHEA:11060"/>
        <dbReference type="Rhea" id="RHEA-COMP:9666"/>
        <dbReference type="Rhea" id="RHEA-COMP:9695"/>
        <dbReference type="ChEBI" id="CHEBI:30616"/>
        <dbReference type="ChEBI" id="CHEBI:33019"/>
        <dbReference type="ChEBI" id="CHEBI:58045"/>
        <dbReference type="ChEBI" id="CHEBI:78442"/>
        <dbReference type="ChEBI" id="CHEBI:78528"/>
        <dbReference type="ChEBI" id="CHEBI:456215"/>
        <dbReference type="EC" id="6.1.1.5"/>
    </reaction>
</comment>
<accession>A0A2M7BZ98</accession>
<keyword evidence="6" id="KW-0030">Aminoacyl-tRNA synthetase</keyword>
<dbReference type="NCBIfam" id="TIGR00392">
    <property type="entry name" value="ileS"/>
    <property type="match status" value="1"/>
</dbReference>
<keyword evidence="5" id="KW-0648">Protein biosynthesis</keyword>
<evidence type="ECO:0000256" key="5">
    <source>
        <dbReference type="ARBA" id="ARBA00022917"/>
    </source>
</evidence>
<evidence type="ECO:0000256" key="7">
    <source>
        <dbReference type="ARBA" id="ARBA00025217"/>
    </source>
</evidence>
<dbReference type="PANTHER" id="PTHR42780:SF1">
    <property type="entry name" value="ISOLEUCINE--TRNA LIGASE, CYTOPLASMIC"/>
    <property type="match status" value="1"/>
</dbReference>
<comment type="caution">
    <text evidence="12">The sequence shown here is derived from an EMBL/GenBank/DDBJ whole genome shotgun (WGS) entry which is preliminary data.</text>
</comment>
<dbReference type="InterPro" id="IPR014729">
    <property type="entry name" value="Rossmann-like_a/b/a_fold"/>
</dbReference>
<dbReference type="Proteomes" id="UP000228816">
    <property type="component" value="Unassembled WGS sequence"/>
</dbReference>
<comment type="function">
    <text evidence="7">Catalyzes the attachment of isoleucine to tRNA(Ile). As IleRS can inadvertently accommodate and process structurally similar amino acids such as valine, to avoid such errors it has two additional distinct tRNA(Ile)-dependent editing activities. One activity is designated as 'pretransfer' editing and involves the hydrolysis of activated Val-AMP. The other activity is designated 'posttransfer' editing and involves deacylation of mischarged Val-tRNA(Ile).</text>
</comment>
<dbReference type="InterPro" id="IPR002301">
    <property type="entry name" value="Ile-tRNA-ligase"/>
</dbReference>
<evidence type="ECO:0000256" key="2">
    <source>
        <dbReference type="ARBA" id="ARBA00022598"/>
    </source>
</evidence>
<reference evidence="13" key="1">
    <citation type="submission" date="2017-09" db="EMBL/GenBank/DDBJ databases">
        <title>Depth-based differentiation of microbial function through sediment-hosted aquifers and enrichment of novel symbionts in the deep terrestrial subsurface.</title>
        <authorList>
            <person name="Probst A.J."/>
            <person name="Ladd B."/>
            <person name="Jarett J.K."/>
            <person name="Geller-Mcgrath D.E."/>
            <person name="Sieber C.M.K."/>
            <person name="Emerson J.B."/>
            <person name="Anantharaman K."/>
            <person name="Thomas B.C."/>
            <person name="Malmstrom R."/>
            <person name="Stieglmeier M."/>
            <person name="Klingl A."/>
            <person name="Woyke T."/>
            <person name="Ryan C.M."/>
            <person name="Banfield J.F."/>
        </authorList>
    </citation>
    <scope>NUCLEOTIDE SEQUENCE [LARGE SCALE GENOMIC DNA]</scope>
</reference>
<proteinExistence type="predicted"/>
<evidence type="ECO:0000313" key="13">
    <source>
        <dbReference type="Proteomes" id="UP000228816"/>
    </source>
</evidence>
<dbReference type="GO" id="GO:0006428">
    <property type="term" value="P:isoleucyl-tRNA aminoacylation"/>
    <property type="evidence" value="ECO:0007669"/>
    <property type="project" value="UniProtKB-UniRule"/>
</dbReference>
<evidence type="ECO:0000259" key="11">
    <source>
        <dbReference type="Pfam" id="PF08264"/>
    </source>
</evidence>
<dbReference type="PRINTS" id="PR00984">
    <property type="entry name" value="TRNASYNTHILE"/>
</dbReference>
<dbReference type="EC" id="6.1.1.5" evidence="1 9"/>
<dbReference type="Gene3D" id="1.10.730.10">
    <property type="entry name" value="Isoleucyl-tRNA Synthetase, Domain 1"/>
    <property type="match status" value="1"/>
</dbReference>
<keyword evidence="3" id="KW-0547">Nucleotide-binding</keyword>
<keyword evidence="2 12" id="KW-0436">Ligase</keyword>
<evidence type="ECO:0000256" key="6">
    <source>
        <dbReference type="ARBA" id="ARBA00023146"/>
    </source>
</evidence>
<dbReference type="SUPFAM" id="SSF52374">
    <property type="entry name" value="Nucleotidylyl transferase"/>
    <property type="match status" value="1"/>
</dbReference>
<dbReference type="GO" id="GO:0005524">
    <property type="term" value="F:ATP binding"/>
    <property type="evidence" value="ECO:0007669"/>
    <property type="project" value="UniProtKB-KW"/>
</dbReference>
<dbReference type="InterPro" id="IPR023586">
    <property type="entry name" value="Ile-tRNA-ligase_type2"/>
</dbReference>
<evidence type="ECO:0000313" key="12">
    <source>
        <dbReference type="EMBL" id="PIV14049.1"/>
    </source>
</evidence>
<dbReference type="SUPFAM" id="SSF50677">
    <property type="entry name" value="ValRS/IleRS/LeuRS editing domain"/>
    <property type="match status" value="1"/>
</dbReference>
<dbReference type="Pfam" id="PF00133">
    <property type="entry name" value="tRNA-synt_1"/>
    <property type="match status" value="1"/>
</dbReference>
<dbReference type="GO" id="GO:0004822">
    <property type="term" value="F:isoleucine-tRNA ligase activity"/>
    <property type="evidence" value="ECO:0007669"/>
    <property type="project" value="UniProtKB-UniRule"/>
</dbReference>
<sequence>MTINFPEMEQKILKFWQENKIFEKLRNKNQGKKRWSFLDGPITANNPMGVHHAWGRTYKDLFQRHKAMQGFDQRFQNGFDCQGLWVEVEVEKELGFKDKKDIEKYGIEKFIQKCKDRALKYSAIQTKQSIRLGQWMDWENSYYTMSDENNYAIWHFLKRCQEKGLLYKGRDVVPWCPRCGTAISQHEILTEEYQEICHKSVFVKLPVVGQKNTFFLAWTTTPWTLPANVALAVHPDLEYAKIKDGKENIFILLKDKSELIPDGKIIETFKGKKLEGIKYQGMFDELPEVKETLKNYKHAVILWDGVSPEEGTGIVHTAPGCGQEDFHLAKELKIPVVNPINPTDDESRYKAGFGLLSGKLVTEVNDLIFEDLIKKSLVFKIENYTHRYPTCWRCKTELIFRLVDEWYISMGKLREGLMKSAQKIKWIPPFGLERELDWLKNMQDWLISKKRYWGLALPIYECSKCGSFEIIGSKKELKEKAVEGWEEFAAPLKRGGHSPHRPWVDKVKIRCSKCGEIISRIPDVGNPWLDAGIVSFSTIKYFSDKEFWQKWFPIDFISESFPGQFKNWFYSLLVMSQVLENCPPMKTIFGYAMVVDEKGEEMHKSKGNAIWFDEAVEKIGADVMRWMYAKQNPVCNLRFGYKAAEETRRKLLTLWNSYAFFETYVSKNEFPISNNQFPNFKSLLDKWILSRLNGLIKKVTESLDDYDASRASLAIENFFINDLSLWYIRRSRKRFRETKKEAVATLYFVLLNLAKLIAPIMPFFSEEVYQKISNSQFLISNSVHLEDWPKVDKKLINKKLEKKMEKVREIVALALAERAKVGIKVRQPLSKLKVKSQKLKVKSQKLKVKSQKLKVENELIHLIKDEINVKEIVFDSKIKGEVELDTEITPQLKEEGIIREVIRQIQEMRKKAGLKPKDKILVRYLGSSDLNKILVKNKNFILKEAKIKNLILGLRPPHHPPAKGGPPEKLKETFDVEKKIKVDQEKLYLAIKKLE</sequence>
<feature type="domain" description="Methionyl/Valyl/Leucyl/Isoleucyl-tRNA synthetase anticodon-binding" evidence="11">
    <location>
        <begin position="685"/>
        <end position="831"/>
    </location>
</feature>
<dbReference type="InterPro" id="IPR009008">
    <property type="entry name" value="Val/Leu/Ile-tRNA-synth_edit"/>
</dbReference>
<evidence type="ECO:0000256" key="8">
    <source>
        <dbReference type="ARBA" id="ARBA00048359"/>
    </source>
</evidence>
<evidence type="ECO:0000256" key="3">
    <source>
        <dbReference type="ARBA" id="ARBA00022741"/>
    </source>
</evidence>
<dbReference type="AlphaFoldDB" id="A0A2M7BZ98"/>
<evidence type="ECO:0000256" key="9">
    <source>
        <dbReference type="NCBIfam" id="TIGR00392"/>
    </source>
</evidence>
<keyword evidence="4" id="KW-0067">ATP-binding</keyword>
<organism evidence="12 13">
    <name type="scientific">bacterium (Candidatus Gribaldobacteria) CG03_land_8_20_14_0_80_36_40</name>
    <dbReference type="NCBI Taxonomy" id="2014271"/>
    <lineage>
        <taxon>Bacteria</taxon>
        <taxon>Candidatus Gribaldobacteria</taxon>
    </lineage>
</organism>
<dbReference type="CDD" id="cd07961">
    <property type="entry name" value="Anticodon_Ia_Ile_ABEc"/>
    <property type="match status" value="1"/>
</dbReference>
<protein>
    <recommendedName>
        <fullName evidence="1 9">Isoleucine--tRNA ligase</fullName>
        <ecNumber evidence="1 9">6.1.1.5</ecNumber>
    </recommendedName>
</protein>
<dbReference type="Gene3D" id="3.40.50.620">
    <property type="entry name" value="HUPs"/>
    <property type="match status" value="2"/>
</dbReference>
<gene>
    <name evidence="12" type="ORF">COS44_01090</name>
</gene>
<dbReference type="EMBL" id="PEUS01000023">
    <property type="protein sequence ID" value="PIV14049.1"/>
    <property type="molecule type" value="Genomic_DNA"/>
</dbReference>